<name>A0A8J3DA83_9BACT</name>
<keyword evidence="3" id="KW-1185">Reference proteome</keyword>
<protein>
    <recommendedName>
        <fullName evidence="4">PEP-CTERM protein-sorting domain-containing protein</fullName>
    </recommendedName>
</protein>
<dbReference type="InterPro" id="IPR013424">
    <property type="entry name" value="Ice-binding_C"/>
</dbReference>
<evidence type="ECO:0008006" key="4">
    <source>
        <dbReference type="Google" id="ProtNLM"/>
    </source>
</evidence>
<proteinExistence type="predicted"/>
<evidence type="ECO:0000313" key="2">
    <source>
        <dbReference type="EMBL" id="GHC01158.1"/>
    </source>
</evidence>
<dbReference type="EMBL" id="BMXG01000009">
    <property type="protein sequence ID" value="GHC01158.1"/>
    <property type="molecule type" value="Genomic_DNA"/>
</dbReference>
<keyword evidence="1" id="KW-1133">Transmembrane helix</keyword>
<comment type="caution">
    <text evidence="2">The sequence shown here is derived from an EMBL/GenBank/DDBJ whole genome shotgun (WGS) entry which is preliminary data.</text>
</comment>
<organism evidence="2 3">
    <name type="scientific">Cerasicoccus arenae</name>
    <dbReference type="NCBI Taxonomy" id="424488"/>
    <lineage>
        <taxon>Bacteria</taxon>
        <taxon>Pseudomonadati</taxon>
        <taxon>Verrucomicrobiota</taxon>
        <taxon>Opitutia</taxon>
        <taxon>Puniceicoccales</taxon>
        <taxon>Cerasicoccaceae</taxon>
        <taxon>Cerasicoccus</taxon>
    </lineage>
</organism>
<sequence>MPPPLSLISDKAIGLGKIFGALFVMQASVYGVVVTDPTLGSVIDPVGGAEIDAEAVGSTSQSTIEALSGFAVLKDFPGFVASNSGDNTVSFTASTYADIQFTASGSASASSHGNVINSASLATSLDQAIQFRNNSGSNRTLTYVIDFGSYDSGSTGFDPDVNSVTAAGFALTGLTNMTSTGAIVDFYNPAGTIVSTQSVDNTLSNIYFGYDNGVEGISKIRVRTFHPSGISTAAFDDLGFTPATIPEPGTTAALLAGMIGIMAFVSNKRRK</sequence>
<dbReference type="AlphaFoldDB" id="A0A8J3DA83"/>
<evidence type="ECO:0000256" key="1">
    <source>
        <dbReference type="SAM" id="Phobius"/>
    </source>
</evidence>
<dbReference type="RefSeq" id="WP_189514049.1">
    <property type="nucleotide sequence ID" value="NZ_BMXG01000009.1"/>
</dbReference>
<keyword evidence="1" id="KW-0812">Transmembrane</keyword>
<accession>A0A8J3DA83</accession>
<feature type="transmembrane region" description="Helical" evidence="1">
    <location>
        <begin position="248"/>
        <end position="265"/>
    </location>
</feature>
<evidence type="ECO:0000313" key="3">
    <source>
        <dbReference type="Proteomes" id="UP000642829"/>
    </source>
</evidence>
<dbReference type="NCBIfam" id="TIGR02595">
    <property type="entry name" value="PEP_CTERM"/>
    <property type="match status" value="1"/>
</dbReference>
<dbReference type="Proteomes" id="UP000642829">
    <property type="component" value="Unassembled WGS sequence"/>
</dbReference>
<gene>
    <name evidence="2" type="ORF">GCM10007047_16990</name>
</gene>
<keyword evidence="1" id="KW-0472">Membrane</keyword>
<reference evidence="2" key="2">
    <citation type="submission" date="2020-09" db="EMBL/GenBank/DDBJ databases">
        <authorList>
            <person name="Sun Q."/>
            <person name="Kim S."/>
        </authorList>
    </citation>
    <scope>NUCLEOTIDE SEQUENCE</scope>
    <source>
        <strain evidence="2">KCTC 12870</strain>
    </source>
</reference>
<reference evidence="2" key="1">
    <citation type="journal article" date="2014" name="Int. J. Syst. Evol. Microbiol.">
        <title>Complete genome sequence of Corynebacterium casei LMG S-19264T (=DSM 44701T), isolated from a smear-ripened cheese.</title>
        <authorList>
            <consortium name="US DOE Joint Genome Institute (JGI-PGF)"/>
            <person name="Walter F."/>
            <person name="Albersmeier A."/>
            <person name="Kalinowski J."/>
            <person name="Ruckert C."/>
        </authorList>
    </citation>
    <scope>NUCLEOTIDE SEQUENCE</scope>
    <source>
        <strain evidence="2">KCTC 12870</strain>
    </source>
</reference>